<evidence type="ECO:0000256" key="6">
    <source>
        <dbReference type="ARBA" id="ARBA00056497"/>
    </source>
</evidence>
<feature type="compositionally biased region" description="Basic residues" evidence="11">
    <location>
        <begin position="284"/>
        <end position="293"/>
    </location>
</feature>
<keyword evidence="7" id="KW-0963">Cytoplasm</keyword>
<evidence type="ECO:0000256" key="3">
    <source>
        <dbReference type="ARBA" id="ARBA00011424"/>
    </source>
</evidence>
<gene>
    <name evidence="7 12" type="primary">panB</name>
    <name evidence="12" type="ORF">HYPDE_27768</name>
</gene>
<comment type="subcellular location">
    <subcellularLocation>
        <location evidence="7">Cytoplasm</location>
    </subcellularLocation>
</comment>
<comment type="function">
    <text evidence="6 7">Catalyzes the reversible reaction in which hydroxymethyl group from 5,10-methylenetetrahydrofolate is transferred onto alpha-ketoisovalerate to form ketopantoate.</text>
</comment>
<dbReference type="AlphaFoldDB" id="N0B2M6"/>
<dbReference type="KEGG" id="hdt:HYPDE_27768"/>
<dbReference type="FunFam" id="3.20.20.60:FF:000003">
    <property type="entry name" value="3-methyl-2-oxobutanoate hydroxymethyltransferase"/>
    <property type="match status" value="1"/>
</dbReference>
<feature type="binding site" evidence="7 9">
    <location>
        <position position="118"/>
    </location>
    <ligand>
        <name>3-methyl-2-oxobutanoate</name>
        <dbReference type="ChEBI" id="CHEBI:11851"/>
    </ligand>
</feature>
<dbReference type="GO" id="GO:0015940">
    <property type="term" value="P:pantothenate biosynthetic process"/>
    <property type="evidence" value="ECO:0007669"/>
    <property type="project" value="UniProtKB-UniRule"/>
</dbReference>
<feature type="binding site" evidence="7 10">
    <location>
        <position position="120"/>
    </location>
    <ligand>
        <name>Mg(2+)</name>
        <dbReference type="ChEBI" id="CHEBI:18420"/>
    </ligand>
</feature>
<keyword evidence="7 10" id="KW-0479">Metal-binding</keyword>
<keyword evidence="13" id="KW-1185">Reference proteome</keyword>
<dbReference type="EMBL" id="CP005587">
    <property type="protein sequence ID" value="AGK57233.1"/>
    <property type="molecule type" value="Genomic_DNA"/>
</dbReference>
<feature type="binding site" evidence="7 10">
    <location>
        <position position="49"/>
    </location>
    <ligand>
        <name>Mg(2+)</name>
        <dbReference type="ChEBI" id="CHEBI:18420"/>
    </ligand>
</feature>
<dbReference type="InterPro" id="IPR003700">
    <property type="entry name" value="Pantoate_hydroxy_MeTrfase"/>
</dbReference>
<evidence type="ECO:0000256" key="2">
    <source>
        <dbReference type="ARBA" id="ARBA00008676"/>
    </source>
</evidence>
<dbReference type="GO" id="GO:0032259">
    <property type="term" value="P:methylation"/>
    <property type="evidence" value="ECO:0007669"/>
    <property type="project" value="UniProtKB-KW"/>
</dbReference>
<name>N0B2M6_9HYPH</name>
<feature type="binding site" evidence="7 9">
    <location>
        <position position="88"/>
    </location>
    <ligand>
        <name>3-methyl-2-oxobutanoate</name>
        <dbReference type="ChEBI" id="CHEBI:11851"/>
    </ligand>
</feature>
<dbReference type="Pfam" id="PF02548">
    <property type="entry name" value="Pantoate_transf"/>
    <property type="match status" value="1"/>
</dbReference>
<evidence type="ECO:0000313" key="13">
    <source>
        <dbReference type="Proteomes" id="UP000005952"/>
    </source>
</evidence>
<organism evidence="12 13">
    <name type="scientific">Hyphomicrobium denitrificans 1NES1</name>
    <dbReference type="NCBI Taxonomy" id="670307"/>
    <lineage>
        <taxon>Bacteria</taxon>
        <taxon>Pseudomonadati</taxon>
        <taxon>Pseudomonadota</taxon>
        <taxon>Alphaproteobacteria</taxon>
        <taxon>Hyphomicrobiales</taxon>
        <taxon>Hyphomicrobiaceae</taxon>
        <taxon>Hyphomicrobium</taxon>
    </lineage>
</organism>
<dbReference type="STRING" id="670307.HYPDE_27768"/>
<dbReference type="Proteomes" id="UP000005952">
    <property type="component" value="Chromosome"/>
</dbReference>
<reference evidence="12 13" key="1">
    <citation type="journal article" date="2013" name="Genome Announc.">
        <title>Genome sequences for three denitrifying bacterial strains isolated from a uranium- and nitrate-contaminated subsurface environment.</title>
        <authorList>
            <person name="Venkatramanan R."/>
            <person name="Prakash O."/>
            <person name="Woyke T."/>
            <person name="Chain P."/>
            <person name="Goodwin L.A."/>
            <person name="Watson D."/>
            <person name="Brooks S."/>
            <person name="Kostka J.E."/>
            <person name="Green S.J."/>
        </authorList>
    </citation>
    <scope>NUCLEOTIDE SEQUENCE [LARGE SCALE GENOMIC DNA]</scope>
    <source>
        <strain evidence="12 13">1NES1</strain>
    </source>
</reference>
<feature type="binding site" evidence="7 10">
    <location>
        <position position="88"/>
    </location>
    <ligand>
        <name>Mg(2+)</name>
        <dbReference type="ChEBI" id="CHEBI:18420"/>
    </ligand>
</feature>
<evidence type="ECO:0000256" key="9">
    <source>
        <dbReference type="PIRSR" id="PIRSR000388-2"/>
    </source>
</evidence>
<dbReference type="GO" id="GO:0003864">
    <property type="term" value="F:3-methyl-2-oxobutanoate hydroxymethyltransferase activity"/>
    <property type="evidence" value="ECO:0007669"/>
    <property type="project" value="UniProtKB-UniRule"/>
</dbReference>
<evidence type="ECO:0000256" key="4">
    <source>
        <dbReference type="ARBA" id="ARBA00022655"/>
    </source>
</evidence>
<dbReference type="Gene3D" id="3.20.20.60">
    <property type="entry name" value="Phosphoenolpyruvate-binding domains"/>
    <property type="match status" value="1"/>
</dbReference>
<dbReference type="NCBIfam" id="NF001452">
    <property type="entry name" value="PRK00311.1"/>
    <property type="match status" value="1"/>
</dbReference>
<dbReference type="SUPFAM" id="SSF51621">
    <property type="entry name" value="Phosphoenolpyruvate/pyruvate domain"/>
    <property type="match status" value="1"/>
</dbReference>
<dbReference type="OrthoDB" id="9781789at2"/>
<dbReference type="PANTHER" id="PTHR20881:SF0">
    <property type="entry name" value="3-METHYL-2-OXOBUTANOATE HYDROXYMETHYLTRANSFERASE"/>
    <property type="match status" value="1"/>
</dbReference>
<comment type="cofactor">
    <cofactor evidence="7 10">
        <name>Mg(2+)</name>
        <dbReference type="ChEBI" id="CHEBI:18420"/>
    </cofactor>
    <text evidence="7 10">Binds 1 Mg(2+) ion per subunit.</text>
</comment>
<keyword evidence="5 7" id="KW-0808">Transferase</keyword>
<feature type="binding site" evidence="7 9">
    <location>
        <begin position="49"/>
        <end position="50"/>
    </location>
    <ligand>
        <name>3-methyl-2-oxobutanoate</name>
        <dbReference type="ChEBI" id="CHEBI:11851"/>
    </ligand>
</feature>
<dbReference type="NCBIfam" id="TIGR00222">
    <property type="entry name" value="panB"/>
    <property type="match status" value="1"/>
</dbReference>
<evidence type="ECO:0000256" key="10">
    <source>
        <dbReference type="PIRSR" id="PIRSR000388-3"/>
    </source>
</evidence>
<comment type="pathway">
    <text evidence="1 7">Cofactor biosynthesis; (R)-pantothenate biosynthesis; (R)-pantoate from 3-methyl-2-oxobutanoate: step 1/2.</text>
</comment>
<accession>N0B2M6</accession>
<dbReference type="eggNOG" id="COG0413">
    <property type="taxonomic scope" value="Bacteria"/>
</dbReference>
<dbReference type="HOGENOM" id="CLU_036645_1_0_5"/>
<comment type="catalytic activity">
    <reaction evidence="7">
        <text>(6R)-5,10-methylene-5,6,7,8-tetrahydrofolate + 3-methyl-2-oxobutanoate + H2O = 2-dehydropantoate + (6S)-5,6,7,8-tetrahydrofolate</text>
        <dbReference type="Rhea" id="RHEA:11824"/>
        <dbReference type="ChEBI" id="CHEBI:11561"/>
        <dbReference type="ChEBI" id="CHEBI:11851"/>
        <dbReference type="ChEBI" id="CHEBI:15377"/>
        <dbReference type="ChEBI" id="CHEBI:15636"/>
        <dbReference type="ChEBI" id="CHEBI:57453"/>
        <dbReference type="EC" id="2.1.2.11"/>
    </reaction>
</comment>
<sequence>MSIHFKRRRLMAPDITARKGGEPIVALTSYHAHTAAIADNHCDFLLVGDSLGMVMHGYESTVPVPLELMVMHGRAVVRGSKRALVVIDMPFGTYEESPAIAFRNAARVMKETDCGGVKLEGGRRMAETVRYLVERGIPVMAHIGLTPQSVNVLGGFKTQGRTVDQWAAIEEDARLVSEAGAFAVVLEAMAAPLAERITKAIAIPTIGIGASPGCDGQILVMEDMLGLSPNVPKFVKKFGAIGAAIDRAIGAYAAEVRARTFPAPEHTYSIKEGDSATAAPSQRATKKPKTPST</sequence>
<dbReference type="GO" id="GO:0005737">
    <property type="term" value="C:cytoplasm"/>
    <property type="evidence" value="ECO:0007669"/>
    <property type="project" value="UniProtKB-SubCell"/>
</dbReference>
<dbReference type="UniPathway" id="UPA00028">
    <property type="reaction ID" value="UER00003"/>
</dbReference>
<evidence type="ECO:0000256" key="8">
    <source>
        <dbReference type="PIRSR" id="PIRSR000388-1"/>
    </source>
</evidence>
<dbReference type="HAMAP" id="MF_00156">
    <property type="entry name" value="PanB"/>
    <property type="match status" value="1"/>
</dbReference>
<evidence type="ECO:0000256" key="7">
    <source>
        <dbReference type="HAMAP-Rule" id="MF_00156"/>
    </source>
</evidence>
<keyword evidence="7 10" id="KW-0460">Magnesium</keyword>
<keyword evidence="12" id="KW-0489">Methyltransferase</keyword>
<evidence type="ECO:0000256" key="5">
    <source>
        <dbReference type="ARBA" id="ARBA00022679"/>
    </source>
</evidence>
<proteinExistence type="inferred from homology"/>
<keyword evidence="4 7" id="KW-0566">Pantothenate biosynthesis</keyword>
<dbReference type="GO" id="GO:0008168">
    <property type="term" value="F:methyltransferase activity"/>
    <property type="evidence" value="ECO:0007669"/>
    <property type="project" value="UniProtKB-KW"/>
</dbReference>
<dbReference type="CDD" id="cd06557">
    <property type="entry name" value="KPHMT-like"/>
    <property type="match status" value="1"/>
</dbReference>
<dbReference type="InterPro" id="IPR015813">
    <property type="entry name" value="Pyrv/PenolPyrv_kinase-like_dom"/>
</dbReference>
<feature type="active site" description="Proton acceptor" evidence="7 8">
    <location>
        <position position="187"/>
    </location>
</feature>
<comment type="subunit">
    <text evidence="3 7">Homodecamer; pentamer of dimers.</text>
</comment>
<evidence type="ECO:0000256" key="1">
    <source>
        <dbReference type="ARBA" id="ARBA00005033"/>
    </source>
</evidence>
<dbReference type="PANTHER" id="PTHR20881">
    <property type="entry name" value="3-METHYL-2-OXOBUTANOATE HYDROXYMETHYLTRANSFERASE"/>
    <property type="match status" value="1"/>
</dbReference>
<feature type="region of interest" description="Disordered" evidence="11">
    <location>
        <begin position="265"/>
        <end position="293"/>
    </location>
</feature>
<evidence type="ECO:0000313" key="12">
    <source>
        <dbReference type="EMBL" id="AGK57233.1"/>
    </source>
</evidence>
<evidence type="ECO:0000256" key="11">
    <source>
        <dbReference type="SAM" id="MobiDB-lite"/>
    </source>
</evidence>
<comment type="similarity">
    <text evidence="2 7">Belongs to the PanB family.</text>
</comment>
<dbReference type="EC" id="2.1.2.11" evidence="7"/>
<dbReference type="InterPro" id="IPR040442">
    <property type="entry name" value="Pyrv_kinase-like_dom_sf"/>
</dbReference>
<dbReference type="RefSeq" id="WP_015597270.1">
    <property type="nucleotide sequence ID" value="NC_021172.1"/>
</dbReference>
<dbReference type="PIRSF" id="PIRSF000388">
    <property type="entry name" value="Pantoate_hydroxy_MeTrfase"/>
    <property type="match status" value="1"/>
</dbReference>
<dbReference type="GO" id="GO:0000287">
    <property type="term" value="F:magnesium ion binding"/>
    <property type="evidence" value="ECO:0007669"/>
    <property type="project" value="TreeGrafter"/>
</dbReference>
<protein>
    <recommendedName>
        <fullName evidence="7">3-methyl-2-oxobutanoate hydroxymethyltransferase</fullName>
        <ecNumber evidence="7">2.1.2.11</ecNumber>
    </recommendedName>
    <alternativeName>
        <fullName evidence="7">Ketopantoate hydroxymethyltransferase</fullName>
        <shortName evidence="7">KPHMT</shortName>
    </alternativeName>
</protein>